<dbReference type="InterPro" id="IPR041619">
    <property type="entry name" value="NAPRTase_C"/>
</dbReference>
<dbReference type="InterPro" id="IPR036068">
    <property type="entry name" value="Nicotinate_pribotase-like_C"/>
</dbReference>
<keyword evidence="7 9" id="KW-0808">Transferase</keyword>
<feature type="domain" description="Nicotinate/nicotinamide phosphoribosyltransferase" evidence="10">
    <location>
        <begin position="153"/>
        <end position="333"/>
    </location>
</feature>
<feature type="domain" description="Nicotinate phosphoribosyltransferase N-terminal" evidence="11">
    <location>
        <begin position="8"/>
        <end position="132"/>
    </location>
</feature>
<evidence type="ECO:0000259" key="11">
    <source>
        <dbReference type="Pfam" id="PF17767"/>
    </source>
</evidence>
<dbReference type="SUPFAM" id="SSF51690">
    <property type="entry name" value="Nicotinate/Quinolinate PRTase C-terminal domain-like"/>
    <property type="match status" value="1"/>
</dbReference>
<dbReference type="PIRSF" id="PIRSF000484">
    <property type="entry name" value="NAPRT"/>
    <property type="match status" value="1"/>
</dbReference>
<evidence type="ECO:0000256" key="1">
    <source>
        <dbReference type="ARBA" id="ARBA00004952"/>
    </source>
</evidence>
<evidence type="ECO:0000313" key="14">
    <source>
        <dbReference type="Proteomes" id="UP000641910"/>
    </source>
</evidence>
<dbReference type="Proteomes" id="UP000641910">
    <property type="component" value="Unassembled WGS sequence"/>
</dbReference>
<comment type="similarity">
    <text evidence="2 9">Belongs to the NAPRTase family.</text>
</comment>
<evidence type="ECO:0000256" key="4">
    <source>
        <dbReference type="ARBA" id="ARBA00022553"/>
    </source>
</evidence>
<dbReference type="Pfam" id="PF17767">
    <property type="entry name" value="NAPRTase_N"/>
    <property type="match status" value="1"/>
</dbReference>
<dbReference type="InterPro" id="IPR007229">
    <property type="entry name" value="Nic_PRibTrfase-Fam"/>
</dbReference>
<evidence type="ECO:0000313" key="13">
    <source>
        <dbReference type="EMBL" id="MBH8589114.1"/>
    </source>
</evidence>
<evidence type="ECO:0000259" key="10">
    <source>
        <dbReference type="Pfam" id="PF04095"/>
    </source>
</evidence>
<dbReference type="NCBIfam" id="NF006694">
    <property type="entry name" value="PRK09243.1-1"/>
    <property type="match status" value="1"/>
</dbReference>
<comment type="caution">
    <text evidence="13">The sequence shown here is derived from an EMBL/GenBank/DDBJ whole genome shotgun (WGS) entry which is preliminary data.</text>
</comment>
<gene>
    <name evidence="13" type="ORF">I8U22_09875</name>
</gene>
<evidence type="ECO:0000256" key="9">
    <source>
        <dbReference type="RuleBase" id="RU365100"/>
    </source>
</evidence>
<accession>A0ABS0QIL2</accession>
<dbReference type="Pfam" id="PF04095">
    <property type="entry name" value="NAPRTase"/>
    <property type="match status" value="1"/>
</dbReference>
<evidence type="ECO:0000256" key="3">
    <source>
        <dbReference type="ARBA" id="ARBA00013236"/>
    </source>
</evidence>
<dbReference type="GO" id="GO:0004516">
    <property type="term" value="F:nicotinate phosphoribosyltransferase activity"/>
    <property type="evidence" value="ECO:0007669"/>
    <property type="project" value="UniProtKB-EC"/>
</dbReference>
<keyword evidence="14" id="KW-1185">Reference proteome</keyword>
<dbReference type="PANTHER" id="PTHR11098">
    <property type="entry name" value="NICOTINATE PHOSPHORIBOSYLTRANSFERASE"/>
    <property type="match status" value="1"/>
</dbReference>
<proteinExistence type="inferred from homology"/>
<dbReference type="NCBIfam" id="NF006695">
    <property type="entry name" value="PRK09243.1-2"/>
    <property type="match status" value="1"/>
</dbReference>
<dbReference type="GO" id="GO:0016757">
    <property type="term" value="F:glycosyltransferase activity"/>
    <property type="evidence" value="ECO:0007669"/>
    <property type="project" value="UniProtKB-KW"/>
</dbReference>
<dbReference type="EMBL" id="JAECVU010000005">
    <property type="protein sequence ID" value="MBH8589114.1"/>
    <property type="molecule type" value="Genomic_DNA"/>
</dbReference>
<organism evidence="13 14">
    <name type="scientific">Thermoactinomyces vulgaris</name>
    <dbReference type="NCBI Taxonomy" id="2026"/>
    <lineage>
        <taxon>Bacteria</taxon>
        <taxon>Bacillati</taxon>
        <taxon>Bacillota</taxon>
        <taxon>Bacilli</taxon>
        <taxon>Bacillales</taxon>
        <taxon>Thermoactinomycetaceae</taxon>
        <taxon>Thermoactinomyces</taxon>
    </lineage>
</organism>
<dbReference type="Gene3D" id="3.20.140.10">
    <property type="entry name" value="nicotinate phosphoribosyltransferase"/>
    <property type="match status" value="1"/>
</dbReference>
<comment type="pathway">
    <text evidence="1 9">Cofactor biosynthesis; NAD(+) biosynthesis; nicotinate D-ribonucleotide from nicotinate: step 1/1.</text>
</comment>
<evidence type="ECO:0000256" key="8">
    <source>
        <dbReference type="ARBA" id="ARBA00048668"/>
    </source>
</evidence>
<sequence length="496" mass="56628">MNEHISVLHTDKYQLTMMYAHFKNGTHLHQRAFDLYFRKLPFGNGYTVFAGLERAVRYLMNLHFTEEDIEYIKSFDEPFDPAFYDYLRNFRFTGNIYALPEGTLTFPGVPMLRAEGSIIELQLIETALLNFIGFQSLVATKAARIRHVAPDEQLMEFGTRRAQEKDASVWGARAAYLAGFDATSNTLAGKKFGIPTSGTHAHAWIQDFPSELEAFRAYAKAFPDHCVLLVDTYNTLRSGLPHAIQVGKELKKQGKTLKGIRIDSGDLAYLSKQARRMLDEAGLTETKIVASSDLDEFTILNLKSQGAKVDSWGIGTKLITAYDTPSLGAVYKMVSRYENGVWEPTIKISSNPAKVTTPGRKNVYRILDRKNKAHGDLLTLTDEQIDENRPLTLFHPVHTFRRKKMKRFKAVPLLKPIFQNGKLVYDLPSLNEIRAYHREQLSQFWEEYLRILNPEEYHVNLSTKLWQTKEEMIQKVYQTIKTEENGHAESSGDSTP</sequence>
<dbReference type="Gene3D" id="3.20.20.70">
    <property type="entry name" value="Aldolase class I"/>
    <property type="match status" value="1"/>
</dbReference>
<dbReference type="EC" id="6.3.4.21" evidence="3 9"/>
<comment type="catalytic activity">
    <reaction evidence="8 9">
        <text>5-phospho-alpha-D-ribose 1-diphosphate + nicotinate + ATP + H2O = nicotinate beta-D-ribonucleotide + ADP + phosphate + diphosphate</text>
        <dbReference type="Rhea" id="RHEA:36163"/>
        <dbReference type="ChEBI" id="CHEBI:15377"/>
        <dbReference type="ChEBI" id="CHEBI:30616"/>
        <dbReference type="ChEBI" id="CHEBI:32544"/>
        <dbReference type="ChEBI" id="CHEBI:33019"/>
        <dbReference type="ChEBI" id="CHEBI:43474"/>
        <dbReference type="ChEBI" id="CHEBI:57502"/>
        <dbReference type="ChEBI" id="CHEBI:58017"/>
        <dbReference type="ChEBI" id="CHEBI:456216"/>
        <dbReference type="EC" id="6.3.4.21"/>
    </reaction>
</comment>
<reference evidence="13 14" key="1">
    <citation type="submission" date="2020-12" db="EMBL/GenBank/DDBJ databases">
        <title>WGS of Thermoactinomyces spp.</title>
        <authorList>
            <person name="Cheng K."/>
        </authorList>
    </citation>
    <scope>NUCLEOTIDE SEQUENCE [LARGE SCALE GENOMIC DNA]</scope>
    <source>
        <strain evidence="14">CICC 10650\ACCC 41061</strain>
    </source>
</reference>
<dbReference type="RefSeq" id="WP_037994755.1">
    <property type="nucleotide sequence ID" value="NZ_CP036487.1"/>
</dbReference>
<dbReference type="InterPro" id="IPR006405">
    <property type="entry name" value="Nic_PRibTrfase_pncB"/>
</dbReference>
<evidence type="ECO:0000256" key="5">
    <source>
        <dbReference type="ARBA" id="ARBA00022598"/>
    </source>
</evidence>
<dbReference type="CDD" id="cd01570">
    <property type="entry name" value="NAPRTase_A"/>
    <property type="match status" value="1"/>
</dbReference>
<dbReference type="SUPFAM" id="SSF54675">
    <property type="entry name" value="Nicotinate/Quinolinate PRTase N-terminal domain-like"/>
    <property type="match status" value="1"/>
</dbReference>
<dbReference type="InterPro" id="IPR040727">
    <property type="entry name" value="NAPRTase_N"/>
</dbReference>
<evidence type="ECO:0000256" key="7">
    <source>
        <dbReference type="ARBA" id="ARBA00022679"/>
    </source>
</evidence>
<comment type="function">
    <text evidence="9">Catalyzes the first step in the biosynthesis of NAD from nicotinic acid, the ATP-dependent synthesis of beta-nicotinate D-ribonucleotide from nicotinate and 5-phospho-D-ribose 1-phosphate.</text>
</comment>
<dbReference type="InterPro" id="IPR041525">
    <property type="entry name" value="N/Namide_PRibTrfase"/>
</dbReference>
<evidence type="ECO:0000259" key="12">
    <source>
        <dbReference type="Pfam" id="PF17956"/>
    </source>
</evidence>
<keyword evidence="5 9" id="KW-0436">Ligase</keyword>
<comment type="PTM">
    <text evidence="9">Transiently phosphorylated on a His residue during the reaction cycle. Phosphorylation strongly increases the affinity for substrates and increases the rate of nicotinate D-ribonucleotide production. Dephosphorylation regenerates the low-affinity form of the enzyme, leading to product release.</text>
</comment>
<feature type="domain" description="Nicotinate phosphoribosyltransferase C-terminal" evidence="12">
    <location>
        <begin position="360"/>
        <end position="469"/>
    </location>
</feature>
<dbReference type="InterPro" id="IPR013785">
    <property type="entry name" value="Aldolase_TIM"/>
</dbReference>
<protein>
    <recommendedName>
        <fullName evidence="3 9">Nicotinate phosphoribosyltransferase</fullName>
        <ecNumber evidence="3 9">6.3.4.21</ecNumber>
    </recommendedName>
</protein>
<keyword evidence="6 9" id="KW-0662">Pyridine nucleotide biosynthesis</keyword>
<evidence type="ECO:0000256" key="6">
    <source>
        <dbReference type="ARBA" id="ARBA00022642"/>
    </source>
</evidence>
<evidence type="ECO:0000256" key="2">
    <source>
        <dbReference type="ARBA" id="ARBA00010897"/>
    </source>
</evidence>
<dbReference type="NCBIfam" id="TIGR01513">
    <property type="entry name" value="NAPRTase_put"/>
    <property type="match status" value="1"/>
</dbReference>
<dbReference type="Pfam" id="PF17956">
    <property type="entry name" value="NAPRTase_C"/>
    <property type="match status" value="1"/>
</dbReference>
<dbReference type="NCBIfam" id="NF009131">
    <property type="entry name" value="PRK12484.1"/>
    <property type="match status" value="1"/>
</dbReference>
<name>A0ABS0QIL2_THEVU</name>
<keyword evidence="4" id="KW-0597">Phosphoprotein</keyword>
<keyword evidence="13" id="KW-0328">Glycosyltransferase</keyword>
<dbReference type="PANTHER" id="PTHR11098:SF1">
    <property type="entry name" value="NICOTINATE PHOSPHORIBOSYLTRANSFERASE"/>
    <property type="match status" value="1"/>
</dbReference>